<organism evidence="1 2">
    <name type="scientific">Campylobacter phage CP20</name>
    <dbReference type="NCBI Taxonomy" id="2506428"/>
    <lineage>
        <taxon>Viruses</taxon>
        <taxon>Duplodnaviria</taxon>
        <taxon>Heunggongvirae</taxon>
        <taxon>Uroviricota</taxon>
        <taxon>Caudoviricetes</taxon>
        <taxon>Connertonviridae</taxon>
        <taxon>Firehammervirus</taxon>
        <taxon>Firehammervirus CPt10</taxon>
    </lineage>
</organism>
<protein>
    <submittedName>
        <fullName evidence="1">Uncharacterized protein</fullName>
    </submittedName>
</protein>
<evidence type="ECO:0000313" key="1">
    <source>
        <dbReference type="EMBL" id="QAU04812.1"/>
    </source>
</evidence>
<evidence type="ECO:0000313" key="2">
    <source>
        <dbReference type="Proteomes" id="UP000290538"/>
    </source>
</evidence>
<name>A0A410T749_9CAUD</name>
<dbReference type="EMBL" id="MK408758">
    <property type="protein sequence ID" value="QAU04812.1"/>
    <property type="molecule type" value="Genomic_DNA"/>
</dbReference>
<proteinExistence type="predicted"/>
<accession>A0A410T749</accession>
<sequence>MKSYLEDYLESIYENEDKIPKYNINQYFRSSKEIESLDIDYETILIAKDILRNPDNYTEEEIDLVLSGVFYITNNLNKICEIINTSETNYLLDTEHLIDMLVLGENRLQKLDDVTLKFALNAIVGATIDLVDSLLFGLETLASIKAESKTKPKIESKTKTKTKN</sequence>
<reference evidence="1 2" key="1">
    <citation type="submission" date="2019-01" db="EMBL/GenBank/DDBJ databases">
        <title>Complete genome sequence of Campylobacter bacteriophage CP20.</title>
        <authorList>
            <person name="Connerton I.F."/>
        </authorList>
    </citation>
    <scope>NUCLEOTIDE SEQUENCE [LARGE SCALE GENOMIC DNA]</scope>
</reference>
<dbReference type="Proteomes" id="UP000290538">
    <property type="component" value="Segment"/>
</dbReference>